<protein>
    <submittedName>
        <fullName evidence="3">10767_t:CDS:1</fullName>
    </submittedName>
</protein>
<dbReference type="EMBL" id="CAJVPJ010000307">
    <property type="protein sequence ID" value="CAG8509450.1"/>
    <property type="molecule type" value="Genomic_DNA"/>
</dbReference>
<reference evidence="3" key="1">
    <citation type="submission" date="2021-06" db="EMBL/GenBank/DDBJ databases">
        <authorList>
            <person name="Kallberg Y."/>
            <person name="Tangrot J."/>
            <person name="Rosling A."/>
        </authorList>
    </citation>
    <scope>NUCLEOTIDE SEQUENCE</scope>
    <source>
        <strain evidence="3">IA702</strain>
    </source>
</reference>
<evidence type="ECO:0000313" key="4">
    <source>
        <dbReference type="Proteomes" id="UP000789572"/>
    </source>
</evidence>
<name>A0A9N9F491_9GLOM</name>
<proteinExistence type="predicted"/>
<accession>A0A9N9F491</accession>
<feature type="compositionally biased region" description="Pro residues" evidence="1">
    <location>
        <begin position="87"/>
        <end position="98"/>
    </location>
</feature>
<evidence type="ECO:0000256" key="2">
    <source>
        <dbReference type="SAM" id="SignalP"/>
    </source>
</evidence>
<keyword evidence="2" id="KW-0732">Signal</keyword>
<gene>
    <name evidence="3" type="ORF">POCULU_LOCUS2992</name>
</gene>
<evidence type="ECO:0000313" key="3">
    <source>
        <dbReference type="EMBL" id="CAG8509450.1"/>
    </source>
</evidence>
<feature type="signal peptide" evidence="2">
    <location>
        <begin position="1"/>
        <end position="18"/>
    </location>
</feature>
<feature type="chain" id="PRO_5040450302" evidence="2">
    <location>
        <begin position="19"/>
        <end position="109"/>
    </location>
</feature>
<dbReference type="AlphaFoldDB" id="A0A9N9F491"/>
<organism evidence="3 4">
    <name type="scientific">Paraglomus occultum</name>
    <dbReference type="NCBI Taxonomy" id="144539"/>
    <lineage>
        <taxon>Eukaryota</taxon>
        <taxon>Fungi</taxon>
        <taxon>Fungi incertae sedis</taxon>
        <taxon>Mucoromycota</taxon>
        <taxon>Glomeromycotina</taxon>
        <taxon>Glomeromycetes</taxon>
        <taxon>Paraglomerales</taxon>
        <taxon>Paraglomeraceae</taxon>
        <taxon>Paraglomus</taxon>
    </lineage>
</organism>
<comment type="caution">
    <text evidence="3">The sequence shown here is derived from an EMBL/GenBank/DDBJ whole genome shotgun (WGS) entry which is preliminary data.</text>
</comment>
<dbReference type="OrthoDB" id="2417221at2759"/>
<keyword evidence="4" id="KW-1185">Reference proteome</keyword>
<evidence type="ECO:0000256" key="1">
    <source>
        <dbReference type="SAM" id="MobiDB-lite"/>
    </source>
</evidence>
<dbReference type="Proteomes" id="UP000789572">
    <property type="component" value="Unassembled WGS sequence"/>
</dbReference>
<feature type="region of interest" description="Disordered" evidence="1">
    <location>
        <begin position="82"/>
        <end position="109"/>
    </location>
</feature>
<sequence>MSIQLIIIVILFLDNPEARNVLKERNTSAVCNPVELLLENARKLPCRGFLKQVSVPADALIISSYRHVSPLNLTVTRHKLSLGLPTDLPPPLRLPPPDGYDYSNAPECG</sequence>